<dbReference type="InterPro" id="IPR020834">
    <property type="entry name" value="LipOase_CS"/>
</dbReference>
<evidence type="ECO:0000256" key="9">
    <source>
        <dbReference type="ARBA" id="ARBA00023098"/>
    </source>
</evidence>
<keyword evidence="7" id="KW-0560">Oxidoreductase</keyword>
<reference evidence="16" key="2">
    <citation type="submission" date="2025-09" db="UniProtKB">
        <authorList>
            <consortium name="Ensembl"/>
        </authorList>
    </citation>
    <scope>IDENTIFICATION</scope>
</reference>
<evidence type="ECO:0000256" key="10">
    <source>
        <dbReference type="PIRSR" id="PIRSR601885-1"/>
    </source>
</evidence>
<dbReference type="Gene3D" id="3.10.450.60">
    <property type="match status" value="1"/>
</dbReference>
<comment type="similarity">
    <text evidence="3">Belongs to the lipoxygenase family.</text>
</comment>
<feature type="domain" description="PLAT" evidence="14">
    <location>
        <begin position="17"/>
        <end position="131"/>
    </location>
</feature>
<evidence type="ECO:0000256" key="4">
    <source>
        <dbReference type="ARBA" id="ARBA00022490"/>
    </source>
</evidence>
<evidence type="ECO:0000256" key="13">
    <source>
        <dbReference type="PROSITE-ProRule" id="PRU00152"/>
    </source>
</evidence>
<evidence type="ECO:0000313" key="16">
    <source>
        <dbReference type="Ensembl" id="ENSVKKP00000028975.1"/>
    </source>
</evidence>
<keyword evidence="8 10" id="KW-0408">Iron</keyword>
<feature type="binding site" evidence="10">
    <location>
        <position position="540"/>
    </location>
    <ligand>
        <name>Fe cation</name>
        <dbReference type="ChEBI" id="CHEBI:24875"/>
        <note>catalytic</note>
    </ligand>
</feature>
<feature type="binding site" evidence="10">
    <location>
        <position position="365"/>
    </location>
    <ligand>
        <name>Fe cation</name>
        <dbReference type="ChEBI" id="CHEBI:24875"/>
        <note>catalytic</note>
    </ligand>
</feature>
<dbReference type="Gene3D" id="2.60.60.20">
    <property type="entry name" value="PLAT/LH2 domain"/>
    <property type="match status" value="1"/>
</dbReference>
<dbReference type="InterPro" id="IPR042062">
    <property type="entry name" value="PLAT_LOX_verte"/>
</dbReference>
<keyword evidence="4" id="KW-0963">Cytoplasm</keyword>
<dbReference type="PROSITE" id="PS00081">
    <property type="entry name" value="LIPOXYGENASE_2"/>
    <property type="match status" value="1"/>
</dbReference>
<dbReference type="InterPro" id="IPR036226">
    <property type="entry name" value="LipOase_C_sf"/>
</dbReference>
<dbReference type="SMART" id="SM00308">
    <property type="entry name" value="LH2"/>
    <property type="match status" value="1"/>
</dbReference>
<comment type="pathway">
    <text evidence="2">Lipid metabolism.</text>
</comment>
<dbReference type="GO" id="GO:0005737">
    <property type="term" value="C:cytoplasm"/>
    <property type="evidence" value="ECO:0007669"/>
    <property type="project" value="UniProtKB-SubCell"/>
</dbReference>
<evidence type="ECO:0000256" key="8">
    <source>
        <dbReference type="ARBA" id="ARBA00023004"/>
    </source>
</evidence>
<evidence type="ECO:0000256" key="12">
    <source>
        <dbReference type="PIRSR" id="PIRSR601885-3"/>
    </source>
</evidence>
<dbReference type="AlphaFoldDB" id="A0A8D2M0L8"/>
<keyword evidence="6" id="KW-0223">Dioxygenase</keyword>
<dbReference type="FunFam" id="2.60.60.20:FF:000002">
    <property type="entry name" value="Arachidonate 5-lipoxygenase a"/>
    <property type="match status" value="1"/>
</dbReference>
<dbReference type="Gene3D" id="1.20.245.10">
    <property type="entry name" value="Lipoxygenase-1, Domain 5"/>
    <property type="match status" value="1"/>
</dbReference>
<evidence type="ECO:0000259" key="14">
    <source>
        <dbReference type="PROSITE" id="PS50095"/>
    </source>
</evidence>
<dbReference type="InterPro" id="IPR001885">
    <property type="entry name" value="LipOase_mml"/>
</dbReference>
<dbReference type="Pfam" id="PF01477">
    <property type="entry name" value="PLAT"/>
    <property type="match status" value="1"/>
</dbReference>
<evidence type="ECO:0000256" key="5">
    <source>
        <dbReference type="ARBA" id="ARBA00022723"/>
    </source>
</evidence>
<dbReference type="InterPro" id="IPR001024">
    <property type="entry name" value="PLAT/LH2_dom"/>
</dbReference>
<dbReference type="OMA" id="ETPKGMA"/>
<protein>
    <submittedName>
        <fullName evidence="16">Arachidonate lipoxygenase 3</fullName>
    </submittedName>
</protein>
<feature type="domain" description="Lipoxygenase" evidence="15">
    <location>
        <begin position="219"/>
        <end position="663"/>
    </location>
</feature>
<comment type="cofactor">
    <cofactor evidence="10">
        <name>Fe cation</name>
        <dbReference type="ChEBI" id="CHEBI:24875"/>
    </cofactor>
    <text evidence="10">Binds 1 Fe cation per subunit.</text>
</comment>
<dbReference type="GO" id="GO:0034440">
    <property type="term" value="P:lipid oxidation"/>
    <property type="evidence" value="ECO:0007669"/>
    <property type="project" value="InterPro"/>
</dbReference>
<keyword evidence="17" id="KW-1185">Reference proteome</keyword>
<comment type="caution">
    <text evidence="13">Lacks conserved residue(s) required for the propagation of feature annotation.</text>
</comment>
<evidence type="ECO:0000256" key="7">
    <source>
        <dbReference type="ARBA" id="ARBA00023002"/>
    </source>
</evidence>
<dbReference type="FunFam" id="1.20.245.10:FF:000001">
    <property type="entry name" value="Arachidonate 5-lipoxygenase a"/>
    <property type="match status" value="1"/>
</dbReference>
<dbReference type="PANTHER" id="PTHR11771">
    <property type="entry name" value="LIPOXYGENASE"/>
    <property type="match status" value="1"/>
</dbReference>
<dbReference type="Pfam" id="PF00305">
    <property type="entry name" value="Lipoxygenase"/>
    <property type="match status" value="1"/>
</dbReference>
<keyword evidence="11" id="KW-0106">Calcium</keyword>
<dbReference type="CDD" id="cd01753">
    <property type="entry name" value="PLAT_LOX"/>
    <property type="match status" value="1"/>
</dbReference>
<proteinExistence type="inferred from homology"/>
<comment type="subcellular location">
    <subcellularLocation>
        <location evidence="1">Cytoplasm</location>
    </subcellularLocation>
</comment>
<evidence type="ECO:0000313" key="17">
    <source>
        <dbReference type="Proteomes" id="UP000694545"/>
    </source>
</evidence>
<evidence type="ECO:0000256" key="1">
    <source>
        <dbReference type="ARBA" id="ARBA00004496"/>
    </source>
</evidence>
<keyword evidence="5 10" id="KW-0479">Metal-binding</keyword>
<dbReference type="Proteomes" id="UP000694545">
    <property type="component" value="Unplaced"/>
</dbReference>
<feature type="binding site" evidence="11">
    <location>
        <position position="92"/>
    </location>
    <ligand>
        <name>Ca(2+)</name>
        <dbReference type="ChEBI" id="CHEBI:29108"/>
        <label>1</label>
    </ligand>
</feature>
<evidence type="ECO:0000256" key="2">
    <source>
        <dbReference type="ARBA" id="ARBA00005189"/>
    </source>
</evidence>
<dbReference type="SUPFAM" id="SSF48484">
    <property type="entry name" value="Lipoxigenase"/>
    <property type="match status" value="1"/>
</dbReference>
<dbReference type="PRINTS" id="PR00087">
    <property type="entry name" value="LIPOXYGENASE"/>
</dbReference>
<evidence type="ECO:0000256" key="3">
    <source>
        <dbReference type="ARBA" id="ARBA00009419"/>
    </source>
</evidence>
<keyword evidence="9" id="KW-0443">Lipid metabolism</keyword>
<feature type="binding site" evidence="11">
    <location>
        <position position="32"/>
    </location>
    <ligand>
        <name>Ca(2+)</name>
        <dbReference type="ChEBI" id="CHEBI:29108"/>
        <label>1</label>
    </ligand>
</feature>
<dbReference type="PROSITE" id="PS51393">
    <property type="entry name" value="LIPOXYGENASE_3"/>
    <property type="match status" value="1"/>
</dbReference>
<feature type="binding site" evidence="11">
    <location>
        <position position="54"/>
    </location>
    <ligand>
        <name>Ca(2+)</name>
        <dbReference type="ChEBI" id="CHEBI:29108"/>
        <label>1</label>
    </ligand>
</feature>
<evidence type="ECO:0000256" key="11">
    <source>
        <dbReference type="PIRSR" id="PIRSR601885-2"/>
    </source>
</evidence>
<dbReference type="GO" id="GO:0005506">
    <property type="term" value="F:iron ion binding"/>
    <property type="evidence" value="ECO:0007669"/>
    <property type="project" value="InterPro"/>
</dbReference>
<dbReference type="InterPro" id="IPR000907">
    <property type="entry name" value="LipOase"/>
</dbReference>
<name>A0A8D2M0L8_VARKO</name>
<dbReference type="GO" id="GO:0016702">
    <property type="term" value="F:oxidoreductase activity, acting on single donors with incorporation of molecular oxygen, incorporation of two atoms of oxygen"/>
    <property type="evidence" value="ECO:0007669"/>
    <property type="project" value="InterPro"/>
</dbReference>
<dbReference type="SUPFAM" id="SSF49723">
    <property type="entry name" value="Lipase/lipooxygenase domain (PLAT/LH2 domain)"/>
    <property type="match status" value="1"/>
</dbReference>
<reference evidence="16" key="1">
    <citation type="submission" date="2025-08" db="UniProtKB">
        <authorList>
            <consortium name="Ensembl"/>
        </authorList>
    </citation>
    <scope>IDENTIFICATION</scope>
</reference>
<dbReference type="InterPro" id="IPR013819">
    <property type="entry name" value="LipOase_C"/>
</dbReference>
<feature type="binding site" evidence="10">
    <location>
        <position position="360"/>
    </location>
    <ligand>
        <name>Fe cation</name>
        <dbReference type="ChEBI" id="CHEBI:24875"/>
        <note>catalytic</note>
    </ligand>
</feature>
<dbReference type="InterPro" id="IPR036392">
    <property type="entry name" value="PLAT/LH2_dom_sf"/>
</dbReference>
<dbReference type="Ensembl" id="ENSVKKT00000029663.1">
    <property type="protein sequence ID" value="ENSVKKP00000028975.1"/>
    <property type="gene ID" value="ENSVKKG00000018660.1"/>
</dbReference>
<dbReference type="PROSITE" id="PS50095">
    <property type="entry name" value="PLAT"/>
    <property type="match status" value="1"/>
</dbReference>
<evidence type="ECO:0000256" key="6">
    <source>
        <dbReference type="ARBA" id="ARBA00022964"/>
    </source>
</evidence>
<dbReference type="PRINTS" id="PR00467">
    <property type="entry name" value="MAMLPOXGNASE"/>
</dbReference>
<organism evidence="16 17">
    <name type="scientific">Varanus komodoensis</name>
    <name type="common">Komodo dragon</name>
    <dbReference type="NCBI Taxonomy" id="61221"/>
    <lineage>
        <taxon>Eukaryota</taxon>
        <taxon>Metazoa</taxon>
        <taxon>Chordata</taxon>
        <taxon>Craniata</taxon>
        <taxon>Vertebrata</taxon>
        <taxon>Euteleostomi</taxon>
        <taxon>Lepidosauria</taxon>
        <taxon>Squamata</taxon>
        <taxon>Bifurcata</taxon>
        <taxon>Unidentata</taxon>
        <taxon>Episquamata</taxon>
        <taxon>Toxicofera</taxon>
        <taxon>Anguimorpha</taxon>
        <taxon>Paleoanguimorpha</taxon>
        <taxon>Varanoidea</taxon>
        <taxon>Varanidae</taxon>
        <taxon>Varanus</taxon>
    </lineage>
</organism>
<sequence>ISPPLSQSLPRPPAISAMYKVLVATGDVLLAGTYSSISITLIGARGESPKQRLDHLGRDFIRGAYEVSCEQDLGPLLMVRLHKDPYLYFPSDNWFCRFVRVKTPQDETYHFPSYQWMEGYGTLTLREGTGMVPPPSWDLGHAGGLSERGLLVGKGLLSHCCSWTEYAPGWPRCLNVGSTEELNSNSKYLFTMTTVFAMRTKKKSSNHGHFLSSEYVTEHWVDDDFFGYQYLNGVNPVIIRKCTKIPENFPVTQEMVAGSLAEGTSLQKELENGNMFITDYKILEGIPTCELDGKPQYISAPLCLLYLNPQGQMMPVAIQISQTPGPENPIFLPSDSTWDWMLAKIWVRLANFHVHEVNTHLLEAHFLGEVYTMATLRQLPMCHPIYKLLIPHTRYIFHINTLARTSLLQAGGLLDKATSTGREGMLKLLARGLQATSYTSLCLPDDLEDRGVTSLPNYYYRDDGMKIWAAIEKYVSGIVGFYYKSDAAVKGDSELQAWIHEIFTEGFLSRKSSGVPSSLETAPELIRFLTMVIYCCSARHSAVNSGQFDFAAWIPNTPPTLRQPPPKVKGATTLQSVLDTLPDVSSTCSLLVVLSVVSNELGDLRRLGNYPDEHFTEDEPKRHIAAFQAQLAEISKEIKERNQMLPLSYSYMDPAVVENSVTV</sequence>
<evidence type="ECO:0000259" key="15">
    <source>
        <dbReference type="PROSITE" id="PS51393"/>
    </source>
</evidence>
<accession>A0A8D2M0L8</accession>
<feature type="site" description="Essential for stabilizing binding to COTL1" evidence="12">
    <location>
        <position position="116"/>
    </location>
</feature>